<name>A0A1I4D308_9GAMM</name>
<organism evidence="2 3">
    <name type="scientific">Candidatus Pantoea symbiotica</name>
    <dbReference type="NCBI Taxonomy" id="1884370"/>
    <lineage>
        <taxon>Bacteria</taxon>
        <taxon>Pseudomonadati</taxon>
        <taxon>Pseudomonadota</taxon>
        <taxon>Gammaproteobacteria</taxon>
        <taxon>Enterobacterales</taxon>
        <taxon>Erwiniaceae</taxon>
        <taxon>Pantoea</taxon>
    </lineage>
</organism>
<dbReference type="InterPro" id="IPR023631">
    <property type="entry name" value="Amidase_dom"/>
</dbReference>
<evidence type="ECO:0000259" key="1">
    <source>
        <dbReference type="Pfam" id="PF01425"/>
    </source>
</evidence>
<dbReference type="EMBL" id="FOSD01000011">
    <property type="protein sequence ID" value="SFK87109.1"/>
    <property type="molecule type" value="Genomic_DNA"/>
</dbReference>
<evidence type="ECO:0000313" key="2">
    <source>
        <dbReference type="EMBL" id="SFK87109.1"/>
    </source>
</evidence>
<accession>A0A1I4D308</accession>
<feature type="domain" description="Amidase" evidence="1">
    <location>
        <begin position="25"/>
        <end position="434"/>
    </location>
</feature>
<dbReference type="SUPFAM" id="SSF75304">
    <property type="entry name" value="Amidase signature (AS) enzymes"/>
    <property type="match status" value="1"/>
</dbReference>
<dbReference type="Pfam" id="PF01425">
    <property type="entry name" value="Amidase"/>
    <property type="match status" value="1"/>
</dbReference>
<dbReference type="InterPro" id="IPR000120">
    <property type="entry name" value="Amidase"/>
</dbReference>
<dbReference type="RefSeq" id="WP_008109103.1">
    <property type="nucleotide sequence ID" value="NZ_FOSD01000011.1"/>
</dbReference>
<proteinExistence type="predicted"/>
<protein>
    <submittedName>
        <fullName evidence="2">Aspartyl/glutamyl-tRNA(Asn/Gln) amidotransferase subunit A</fullName>
    </submittedName>
</protein>
<reference evidence="2 3" key="1">
    <citation type="submission" date="2016-10" db="EMBL/GenBank/DDBJ databases">
        <authorList>
            <person name="Varghese N."/>
            <person name="Submissions S."/>
        </authorList>
    </citation>
    <scope>NUCLEOTIDE SEQUENCE [LARGE SCALE GENOMIC DNA]</scope>
    <source>
        <strain evidence="2 3">YR512</strain>
    </source>
</reference>
<comment type="caution">
    <text evidence="2">The sequence shown here is derived from an EMBL/GenBank/DDBJ whole genome shotgun (WGS) entry which is preliminary data.</text>
</comment>
<dbReference type="Proteomes" id="UP000198841">
    <property type="component" value="Unassembled WGS sequence"/>
</dbReference>
<dbReference type="PANTHER" id="PTHR11895">
    <property type="entry name" value="TRANSAMIDASE"/>
    <property type="match status" value="1"/>
</dbReference>
<keyword evidence="3" id="KW-1185">Reference proteome</keyword>
<evidence type="ECO:0000313" key="3">
    <source>
        <dbReference type="Proteomes" id="UP000198841"/>
    </source>
</evidence>
<dbReference type="Gene3D" id="3.90.1300.10">
    <property type="entry name" value="Amidase signature (AS) domain"/>
    <property type="match status" value="1"/>
</dbReference>
<sequence>MSEFIDASMLMLAQQLRTRQTSVPDLVEACLARGEATHDLNAFNQVYVSQVRQTAKASQRLLEQGYDLGPLHGMPIAIKANIDLAGEEMHAGSQILSGNIATRDARVVQRLKQAGALIIGSTNMHEFAWGGTTNNPHYGASSNPWDDTRIPAGSSGGSGVAASVRSALASLGTDTGGSIRLPASMNGITGLRPGVGRLSTEGIFPLASSLDTVGPLSRYAEECEVLFDVLDGQAGKLSALPELAGLRIGLLPEVHQQVQPDVASAYDQMVQWFSAAGARCQTLSFTGLDQAVNALVLINLAEPASLHAAWLAERPEEYGADVRKLLQAGLGISAVEYLQAQRFRTGLRMQMLQHLNQVDVILVPTLPFTAPHKGLEAIQMGDREESVLTGNMRYNALASLSALPAISHPAGFDRDGMPIGMQLIGRDGAERQLLALARRFQLDHDYHLQTPTRLRA</sequence>
<dbReference type="PANTHER" id="PTHR11895:SF176">
    <property type="entry name" value="AMIDASE AMID-RELATED"/>
    <property type="match status" value="1"/>
</dbReference>
<gene>
    <name evidence="2" type="ORF">SAMN05518863_11180</name>
</gene>
<dbReference type="InterPro" id="IPR036928">
    <property type="entry name" value="AS_sf"/>
</dbReference>